<proteinExistence type="predicted"/>
<dbReference type="Proteomes" id="UP000521943">
    <property type="component" value="Unassembled WGS sequence"/>
</dbReference>
<dbReference type="AlphaFoldDB" id="A0A8H6M0I5"/>
<name>A0A8H6M0I5_9AGAR</name>
<organism evidence="1 2">
    <name type="scientific">Ephemerocybe angulata</name>
    <dbReference type="NCBI Taxonomy" id="980116"/>
    <lineage>
        <taxon>Eukaryota</taxon>
        <taxon>Fungi</taxon>
        <taxon>Dikarya</taxon>
        <taxon>Basidiomycota</taxon>
        <taxon>Agaricomycotina</taxon>
        <taxon>Agaricomycetes</taxon>
        <taxon>Agaricomycetidae</taxon>
        <taxon>Agaricales</taxon>
        <taxon>Agaricineae</taxon>
        <taxon>Psathyrellaceae</taxon>
        <taxon>Ephemerocybe</taxon>
    </lineage>
</organism>
<comment type="caution">
    <text evidence="1">The sequence shown here is derived from an EMBL/GenBank/DDBJ whole genome shotgun (WGS) entry which is preliminary data.</text>
</comment>
<keyword evidence="2" id="KW-1185">Reference proteome</keyword>
<dbReference type="EMBL" id="JACGCI010000077">
    <property type="protein sequence ID" value="KAF6747816.1"/>
    <property type="molecule type" value="Genomic_DNA"/>
</dbReference>
<reference evidence="1 2" key="1">
    <citation type="submission" date="2020-07" db="EMBL/GenBank/DDBJ databases">
        <title>Comparative genomics of pyrophilous fungi reveals a link between fire events and developmental genes.</title>
        <authorList>
            <consortium name="DOE Joint Genome Institute"/>
            <person name="Steindorff A.S."/>
            <person name="Carver A."/>
            <person name="Calhoun S."/>
            <person name="Stillman K."/>
            <person name="Liu H."/>
            <person name="Lipzen A."/>
            <person name="Pangilinan J."/>
            <person name="Labutti K."/>
            <person name="Bruns T.D."/>
            <person name="Grigoriev I.V."/>
        </authorList>
    </citation>
    <scope>NUCLEOTIDE SEQUENCE [LARGE SCALE GENOMIC DNA]</scope>
    <source>
        <strain evidence="1 2">CBS 144469</strain>
    </source>
</reference>
<protein>
    <submittedName>
        <fullName evidence="1">Uncharacterized protein</fullName>
    </submittedName>
</protein>
<gene>
    <name evidence="1" type="ORF">DFP72DRAFT_854017</name>
</gene>
<accession>A0A8H6M0I5</accession>
<sequence length="215" mass="24804">MHSTHWEDLPGFVEVRRPPYDPDQAPALTFITVIQHPKGQGALKKFLSLETRIVDVSSSLNHDDRARVWHATAYTVREHGVEVEYIDLEESHFPNGYVSMLLTTYPGCEWPLPFVYRIYVDPGNTGPPPFNTLIAKRFKRPWFGHVVIARYSRSHTPEVKYYANMARLEHEWIFGTVGAWVSNMWTRTYGRPPPVTEYPPSPGAVQAQARRLPRF</sequence>
<evidence type="ECO:0000313" key="1">
    <source>
        <dbReference type="EMBL" id="KAF6747816.1"/>
    </source>
</evidence>
<evidence type="ECO:0000313" key="2">
    <source>
        <dbReference type="Proteomes" id="UP000521943"/>
    </source>
</evidence>